<feature type="transmembrane region" description="Helical" evidence="11">
    <location>
        <begin position="7"/>
        <end position="40"/>
    </location>
</feature>
<keyword evidence="4" id="KW-0808">Transferase</keyword>
<sequence length="411" mass="47904">MEIGDWIYLALLLLSTAFGFLCAKFCHVISFIFCFTYLIFLRTSEYFGIPSPPEVTCTAMMIMVLKMVGLAYEVNIHALKLASTDESDKLKEIYSRINPSFFDIFQYSFCYAGILVGPYYKYRTYDDMFHKPYSSSVPHTSFLKKRILVVPVYSCLYLLSDYFFPLSLASSSEIWEFPFLYRVFYVWPWFFSFRMRIYVAFVLGECICINLGLGAYPEKSATQPGGGPTNLSALQEIEKDPKSLKIITYNFETIRCMNEIASEFKPTIREGIRYWNMTVQYWLAMMVVTMFVSAIWHGVRPGYYLSLLGTPLLLISEIEVEKAFRKHASEIQQKIYDFVWYFVKMQSVSYMGIAFILLDIKAILHYWSSIYYCGHVFTICMFVIAFIKNKISKKVNKKDKKVLELNESKLS</sequence>
<feature type="transmembrane region" description="Helical" evidence="11">
    <location>
        <begin position="147"/>
        <end position="167"/>
    </location>
</feature>
<organism evidence="12 13">
    <name type="scientific">Caerostris extrusa</name>
    <name type="common">Bark spider</name>
    <name type="synonym">Caerostris bankana</name>
    <dbReference type="NCBI Taxonomy" id="172846"/>
    <lineage>
        <taxon>Eukaryota</taxon>
        <taxon>Metazoa</taxon>
        <taxon>Ecdysozoa</taxon>
        <taxon>Arthropoda</taxon>
        <taxon>Chelicerata</taxon>
        <taxon>Arachnida</taxon>
        <taxon>Araneae</taxon>
        <taxon>Araneomorphae</taxon>
        <taxon>Entelegynae</taxon>
        <taxon>Araneoidea</taxon>
        <taxon>Araneidae</taxon>
        <taxon>Caerostris</taxon>
    </lineage>
</organism>
<evidence type="ECO:0000256" key="1">
    <source>
        <dbReference type="ARBA" id="ARBA00004141"/>
    </source>
</evidence>
<reference evidence="12 13" key="1">
    <citation type="submission" date="2021-06" db="EMBL/GenBank/DDBJ databases">
        <title>Caerostris extrusa draft genome.</title>
        <authorList>
            <person name="Kono N."/>
            <person name="Arakawa K."/>
        </authorList>
    </citation>
    <scope>NUCLEOTIDE SEQUENCE [LARGE SCALE GENOMIC DNA]</scope>
</reference>
<dbReference type="InterPro" id="IPR049941">
    <property type="entry name" value="LPLAT_7/PORCN-like"/>
</dbReference>
<evidence type="ECO:0000313" key="12">
    <source>
        <dbReference type="EMBL" id="GIX95448.1"/>
    </source>
</evidence>
<feature type="transmembrane region" description="Helical" evidence="11">
    <location>
        <begin position="100"/>
        <end position="120"/>
    </location>
</feature>
<keyword evidence="5 11" id="KW-0812">Transmembrane</keyword>
<dbReference type="EMBL" id="BPLR01004519">
    <property type="protein sequence ID" value="GIX95448.1"/>
    <property type="molecule type" value="Genomic_DNA"/>
</dbReference>
<feature type="transmembrane region" description="Helical" evidence="11">
    <location>
        <begin position="302"/>
        <end position="318"/>
    </location>
</feature>
<feature type="transmembrane region" description="Helical" evidence="11">
    <location>
        <begin position="174"/>
        <end position="191"/>
    </location>
</feature>
<dbReference type="Proteomes" id="UP001054945">
    <property type="component" value="Unassembled WGS sequence"/>
</dbReference>
<keyword evidence="8 12" id="KW-0012">Acyltransferase</keyword>
<evidence type="ECO:0000256" key="11">
    <source>
        <dbReference type="SAM" id="Phobius"/>
    </source>
</evidence>
<protein>
    <recommendedName>
        <fullName evidence="10">Lysophospholipid acyltransferase 7</fullName>
    </recommendedName>
</protein>
<comment type="pathway">
    <text evidence="2">Lipid metabolism; phospholipid metabolism.</text>
</comment>
<evidence type="ECO:0000313" key="13">
    <source>
        <dbReference type="Proteomes" id="UP001054945"/>
    </source>
</evidence>
<comment type="similarity">
    <text evidence="3">Belongs to the membrane-bound acyltransferase family.</text>
</comment>
<dbReference type="Pfam" id="PF03062">
    <property type="entry name" value="MBOAT"/>
    <property type="match status" value="1"/>
</dbReference>
<gene>
    <name evidence="12" type="primary">mboat7</name>
    <name evidence="12" type="ORF">CEXT_769801</name>
</gene>
<dbReference type="GO" id="GO:0030258">
    <property type="term" value="P:lipid modification"/>
    <property type="evidence" value="ECO:0007669"/>
    <property type="project" value="TreeGrafter"/>
</dbReference>
<dbReference type="InterPro" id="IPR004299">
    <property type="entry name" value="MBOAT_fam"/>
</dbReference>
<evidence type="ECO:0000256" key="8">
    <source>
        <dbReference type="ARBA" id="ARBA00023315"/>
    </source>
</evidence>
<dbReference type="PANTHER" id="PTHR13906">
    <property type="entry name" value="PORCUPINE"/>
    <property type="match status" value="1"/>
</dbReference>
<dbReference type="GO" id="GO:0044233">
    <property type="term" value="C:mitochondria-associated endoplasmic reticulum membrane contact site"/>
    <property type="evidence" value="ECO:0007669"/>
    <property type="project" value="TreeGrafter"/>
</dbReference>
<dbReference type="GO" id="GO:0006661">
    <property type="term" value="P:phosphatidylinositol biosynthetic process"/>
    <property type="evidence" value="ECO:0007669"/>
    <property type="project" value="TreeGrafter"/>
</dbReference>
<keyword evidence="6 11" id="KW-1133">Transmembrane helix</keyword>
<comment type="subcellular location">
    <subcellularLocation>
        <location evidence="1">Membrane</location>
        <topology evidence="1">Multi-pass membrane protein</topology>
    </subcellularLocation>
</comment>
<evidence type="ECO:0000256" key="4">
    <source>
        <dbReference type="ARBA" id="ARBA00022679"/>
    </source>
</evidence>
<name>A0AAV4PH93_CAEEX</name>
<dbReference type="AlphaFoldDB" id="A0AAV4PH93"/>
<keyword evidence="13" id="KW-1185">Reference proteome</keyword>
<keyword evidence="7 11" id="KW-0472">Membrane</keyword>
<dbReference type="PANTHER" id="PTHR13906:SF16">
    <property type="entry name" value="LYSOPHOSPHOLIPID ACYLTRANSFERASE 7"/>
    <property type="match status" value="1"/>
</dbReference>
<accession>A0AAV4PH93</accession>
<comment type="pathway">
    <text evidence="9">Phospholipid metabolism.</text>
</comment>
<comment type="caution">
    <text evidence="12">The sequence shown here is derived from an EMBL/GenBank/DDBJ whole genome shotgun (WGS) entry which is preliminary data.</text>
</comment>
<proteinExistence type="inferred from homology"/>
<evidence type="ECO:0000256" key="5">
    <source>
        <dbReference type="ARBA" id="ARBA00022692"/>
    </source>
</evidence>
<feature type="transmembrane region" description="Helical" evidence="11">
    <location>
        <begin position="338"/>
        <end position="358"/>
    </location>
</feature>
<evidence type="ECO:0000256" key="3">
    <source>
        <dbReference type="ARBA" id="ARBA00010323"/>
    </source>
</evidence>
<evidence type="ECO:0000256" key="6">
    <source>
        <dbReference type="ARBA" id="ARBA00022989"/>
    </source>
</evidence>
<feature type="transmembrane region" description="Helical" evidence="11">
    <location>
        <begin position="364"/>
        <end position="387"/>
    </location>
</feature>
<evidence type="ECO:0000256" key="7">
    <source>
        <dbReference type="ARBA" id="ARBA00023136"/>
    </source>
</evidence>
<dbReference type="GO" id="GO:0071617">
    <property type="term" value="F:lysophospholipid acyltransferase activity"/>
    <property type="evidence" value="ECO:0007669"/>
    <property type="project" value="TreeGrafter"/>
</dbReference>
<evidence type="ECO:0000256" key="2">
    <source>
        <dbReference type="ARBA" id="ARBA00005074"/>
    </source>
</evidence>
<dbReference type="GO" id="GO:0016020">
    <property type="term" value="C:membrane"/>
    <property type="evidence" value="ECO:0007669"/>
    <property type="project" value="UniProtKB-SubCell"/>
</dbReference>
<feature type="transmembrane region" description="Helical" evidence="11">
    <location>
        <begin position="279"/>
        <end position="296"/>
    </location>
</feature>
<evidence type="ECO:0000256" key="10">
    <source>
        <dbReference type="ARBA" id="ARBA00093678"/>
    </source>
</evidence>
<evidence type="ECO:0000256" key="9">
    <source>
        <dbReference type="ARBA" id="ARBA00025707"/>
    </source>
</evidence>